<keyword evidence="1" id="KW-0812">Transmembrane</keyword>
<evidence type="ECO:0000313" key="2">
    <source>
        <dbReference type="EMBL" id="CAG6696767.1"/>
    </source>
</evidence>
<proteinExistence type="predicted"/>
<keyword evidence="1" id="KW-0472">Membrane</keyword>
<feature type="transmembrane region" description="Helical" evidence="1">
    <location>
        <begin position="32"/>
        <end position="59"/>
    </location>
</feature>
<evidence type="ECO:0000256" key="1">
    <source>
        <dbReference type="SAM" id="Phobius"/>
    </source>
</evidence>
<dbReference type="EMBL" id="HBUF01329816">
    <property type="protein sequence ID" value="CAG6696767.1"/>
    <property type="molecule type" value="Transcribed_RNA"/>
</dbReference>
<name>A0A8D8XH10_9HEMI</name>
<dbReference type="AlphaFoldDB" id="A0A8D8XH10"/>
<organism evidence="2">
    <name type="scientific">Cacopsylla melanoneura</name>
    <dbReference type="NCBI Taxonomy" id="428564"/>
    <lineage>
        <taxon>Eukaryota</taxon>
        <taxon>Metazoa</taxon>
        <taxon>Ecdysozoa</taxon>
        <taxon>Arthropoda</taxon>
        <taxon>Hexapoda</taxon>
        <taxon>Insecta</taxon>
        <taxon>Pterygota</taxon>
        <taxon>Neoptera</taxon>
        <taxon>Paraneoptera</taxon>
        <taxon>Hemiptera</taxon>
        <taxon>Sternorrhyncha</taxon>
        <taxon>Psylloidea</taxon>
        <taxon>Psyllidae</taxon>
        <taxon>Psyllinae</taxon>
        <taxon>Cacopsylla</taxon>
    </lineage>
</organism>
<reference evidence="2" key="1">
    <citation type="submission" date="2021-05" db="EMBL/GenBank/DDBJ databases">
        <authorList>
            <person name="Alioto T."/>
            <person name="Alioto T."/>
            <person name="Gomez Garrido J."/>
        </authorList>
    </citation>
    <scope>NUCLEOTIDE SEQUENCE</scope>
</reference>
<protein>
    <submittedName>
        <fullName evidence="2">Uncharacterized protein</fullName>
    </submittedName>
</protein>
<sequence length="109" mass="12529">MTSIYKKKHPGRILPFHVWAPFIDVSEKSVFVVFYLFELFALVGLGIVIFGACALQVIVPTSLVGQYKMFAKFANMIGAEHKDSFGDRIFYTDVSKGTYLYESQLREYW</sequence>
<keyword evidence="1" id="KW-1133">Transmembrane helix</keyword>
<accession>A0A8D8XH10</accession>